<gene>
    <name evidence="1" type="ORF">DPMN_057442</name>
</gene>
<proteinExistence type="predicted"/>
<evidence type="ECO:0000313" key="2">
    <source>
        <dbReference type="Proteomes" id="UP000828390"/>
    </source>
</evidence>
<evidence type="ECO:0000313" key="1">
    <source>
        <dbReference type="EMBL" id="KAH3714743.1"/>
    </source>
</evidence>
<dbReference type="EMBL" id="JAIWYP010000013">
    <property type="protein sequence ID" value="KAH3714743.1"/>
    <property type="molecule type" value="Genomic_DNA"/>
</dbReference>
<comment type="caution">
    <text evidence="1">The sequence shown here is derived from an EMBL/GenBank/DDBJ whole genome shotgun (WGS) entry which is preliminary data.</text>
</comment>
<organism evidence="1 2">
    <name type="scientific">Dreissena polymorpha</name>
    <name type="common">Zebra mussel</name>
    <name type="synonym">Mytilus polymorpha</name>
    <dbReference type="NCBI Taxonomy" id="45954"/>
    <lineage>
        <taxon>Eukaryota</taxon>
        <taxon>Metazoa</taxon>
        <taxon>Spiralia</taxon>
        <taxon>Lophotrochozoa</taxon>
        <taxon>Mollusca</taxon>
        <taxon>Bivalvia</taxon>
        <taxon>Autobranchia</taxon>
        <taxon>Heteroconchia</taxon>
        <taxon>Euheterodonta</taxon>
        <taxon>Imparidentia</taxon>
        <taxon>Neoheterodontei</taxon>
        <taxon>Myida</taxon>
        <taxon>Dreissenoidea</taxon>
        <taxon>Dreissenidae</taxon>
        <taxon>Dreissena</taxon>
    </lineage>
</organism>
<reference evidence="1" key="1">
    <citation type="journal article" date="2019" name="bioRxiv">
        <title>The Genome of the Zebra Mussel, Dreissena polymorpha: A Resource for Invasive Species Research.</title>
        <authorList>
            <person name="McCartney M.A."/>
            <person name="Auch B."/>
            <person name="Kono T."/>
            <person name="Mallez S."/>
            <person name="Zhang Y."/>
            <person name="Obille A."/>
            <person name="Becker A."/>
            <person name="Abrahante J.E."/>
            <person name="Garbe J."/>
            <person name="Badalamenti J.P."/>
            <person name="Herman A."/>
            <person name="Mangelson H."/>
            <person name="Liachko I."/>
            <person name="Sullivan S."/>
            <person name="Sone E.D."/>
            <person name="Koren S."/>
            <person name="Silverstein K.A.T."/>
            <person name="Beckman K.B."/>
            <person name="Gohl D.M."/>
        </authorList>
    </citation>
    <scope>NUCLEOTIDE SEQUENCE</scope>
    <source>
        <strain evidence="1">Duluth1</strain>
        <tissue evidence="1">Whole animal</tissue>
    </source>
</reference>
<keyword evidence="2" id="KW-1185">Reference proteome</keyword>
<name>A0A9D4BZZ5_DREPO</name>
<sequence>MDGLVKDLKKDESSCLRNFAIYDRQTDNIQTERWTERLLYATFFEGELKDAQHCPT</sequence>
<dbReference type="AlphaFoldDB" id="A0A9D4BZZ5"/>
<protein>
    <submittedName>
        <fullName evidence="1">Uncharacterized protein</fullName>
    </submittedName>
</protein>
<dbReference type="Proteomes" id="UP000828390">
    <property type="component" value="Unassembled WGS sequence"/>
</dbReference>
<accession>A0A9D4BZZ5</accession>
<reference evidence="1" key="2">
    <citation type="submission" date="2020-11" db="EMBL/GenBank/DDBJ databases">
        <authorList>
            <person name="McCartney M.A."/>
            <person name="Auch B."/>
            <person name="Kono T."/>
            <person name="Mallez S."/>
            <person name="Becker A."/>
            <person name="Gohl D.M."/>
            <person name="Silverstein K.A.T."/>
            <person name="Koren S."/>
            <person name="Bechman K.B."/>
            <person name="Herman A."/>
            <person name="Abrahante J.E."/>
            <person name="Garbe J."/>
        </authorList>
    </citation>
    <scope>NUCLEOTIDE SEQUENCE</scope>
    <source>
        <strain evidence="1">Duluth1</strain>
        <tissue evidence="1">Whole animal</tissue>
    </source>
</reference>